<keyword evidence="2" id="KW-1185">Reference proteome</keyword>
<gene>
    <name evidence="1" type="ORF">SD70_20765</name>
</gene>
<dbReference type="EMBL" id="JXAK01000039">
    <property type="protein sequence ID" value="KIL39354.1"/>
    <property type="molecule type" value="Genomic_DNA"/>
</dbReference>
<evidence type="ECO:0000313" key="1">
    <source>
        <dbReference type="EMBL" id="KIL39354.1"/>
    </source>
</evidence>
<reference evidence="1 2" key="1">
    <citation type="submission" date="2014-12" db="EMBL/GenBank/DDBJ databases">
        <title>Draft genome sequence of Paenibacillus kamchatkensis strain B-2647.</title>
        <authorList>
            <person name="Karlyshev A.V."/>
            <person name="Kudryashova E.B."/>
        </authorList>
    </citation>
    <scope>NUCLEOTIDE SEQUENCE [LARGE SCALE GENOMIC DNA]</scope>
    <source>
        <strain evidence="1 2">VKM B-2647</strain>
    </source>
</reference>
<evidence type="ECO:0000313" key="2">
    <source>
        <dbReference type="Proteomes" id="UP000031967"/>
    </source>
</evidence>
<proteinExistence type="predicted"/>
<name>A0ABR5AE87_9BACL</name>
<protein>
    <submittedName>
        <fullName evidence="1">Uncharacterized protein</fullName>
    </submittedName>
</protein>
<dbReference type="Proteomes" id="UP000031967">
    <property type="component" value="Unassembled WGS sequence"/>
</dbReference>
<sequence>MFRCWMKGNATTATIEHFSIHWAFHGKPEVISAICMIFLMAALSPKVFRPLGKPAVPFECAGSPLIYGTAGPKQAANVTPLLTNYSIAAMPPTFLKRFIFVIPNIAEVTRERSNGWPNKPAEWLPATGVEWNDEGD</sequence>
<comment type="caution">
    <text evidence="1">The sequence shown here is derived from an EMBL/GenBank/DDBJ whole genome shotgun (WGS) entry which is preliminary data.</text>
</comment>
<accession>A0ABR5AE87</accession>
<organism evidence="1 2">
    <name type="scientific">Gordoniibacillus kamchatkensis</name>
    <dbReference type="NCBI Taxonomy" id="1590651"/>
    <lineage>
        <taxon>Bacteria</taxon>
        <taxon>Bacillati</taxon>
        <taxon>Bacillota</taxon>
        <taxon>Bacilli</taxon>
        <taxon>Bacillales</taxon>
        <taxon>Paenibacillaceae</taxon>
        <taxon>Gordoniibacillus</taxon>
    </lineage>
</organism>